<protein>
    <submittedName>
        <fullName evidence="1">Alpha-D-ribose 1-methylphosphonate 5-triphosphate synthase subunit PhnG</fullName>
        <ecNumber evidence="1">2.7.8.37</ecNumber>
    </submittedName>
</protein>
<gene>
    <name evidence="1" type="primary">phnG</name>
    <name evidence="1" type="ORF">MSP8886_02988</name>
</gene>
<dbReference type="Proteomes" id="UP000092544">
    <property type="component" value="Unassembled WGS sequence"/>
</dbReference>
<dbReference type="GO" id="GO:0019634">
    <property type="term" value="P:organic phosphonate metabolic process"/>
    <property type="evidence" value="ECO:0007669"/>
    <property type="project" value="InterPro"/>
</dbReference>
<dbReference type="GO" id="GO:0061693">
    <property type="term" value="F:alpha-D-ribose 1-methylphosphonate 5-triphosphate synthase activity"/>
    <property type="evidence" value="ECO:0007669"/>
    <property type="project" value="UniProtKB-EC"/>
</dbReference>
<dbReference type="GO" id="GO:0015716">
    <property type="term" value="P:organic phosphonate transport"/>
    <property type="evidence" value="ECO:0007669"/>
    <property type="project" value="InterPro"/>
</dbReference>
<reference evidence="1 2" key="1">
    <citation type="submission" date="2016-06" db="EMBL/GenBank/DDBJ databases">
        <authorList>
            <person name="Kjaerup R.B."/>
            <person name="Dalgaard T.S."/>
            <person name="Juul-Madsen H.R."/>
        </authorList>
    </citation>
    <scope>NUCLEOTIDE SEQUENCE [LARGE SCALE GENOMIC DNA]</scope>
    <source>
        <strain evidence="1 2">CECT 8886</strain>
    </source>
</reference>
<evidence type="ECO:0000313" key="1">
    <source>
        <dbReference type="EMBL" id="SBS34177.1"/>
    </source>
</evidence>
<dbReference type="STRING" id="1792290.MSP8886_02988"/>
<accession>A0A1A8TK17</accession>
<organism evidence="1 2">
    <name type="scientific">Marinomonas spartinae</name>
    <dbReference type="NCBI Taxonomy" id="1792290"/>
    <lineage>
        <taxon>Bacteria</taxon>
        <taxon>Pseudomonadati</taxon>
        <taxon>Pseudomonadota</taxon>
        <taxon>Gammaproteobacteria</taxon>
        <taxon>Oceanospirillales</taxon>
        <taxon>Oceanospirillaceae</taxon>
        <taxon>Marinomonas</taxon>
    </lineage>
</organism>
<dbReference type="NCBIfam" id="TIGR03293">
    <property type="entry name" value="PhnG_redo"/>
    <property type="match status" value="1"/>
</dbReference>
<dbReference type="Pfam" id="PF06754">
    <property type="entry name" value="PhnG"/>
    <property type="match status" value="1"/>
</dbReference>
<dbReference type="AlphaFoldDB" id="A0A1A8TK17"/>
<dbReference type="EC" id="2.7.8.37" evidence="1"/>
<dbReference type="InterPro" id="IPR009609">
    <property type="entry name" value="Phosphonate_metab_PhnG"/>
</dbReference>
<dbReference type="RefSeq" id="WP_217491165.1">
    <property type="nucleotide sequence ID" value="NZ_FLOB01000007.1"/>
</dbReference>
<dbReference type="EMBL" id="FLOB01000007">
    <property type="protein sequence ID" value="SBS34177.1"/>
    <property type="molecule type" value="Genomic_DNA"/>
</dbReference>
<name>A0A1A8TK17_9GAMM</name>
<sequence>MMPSENLNESNQQARQHWMSVIAKSSSEALIDLSDTYINGHRFETIRAAEVGLTQVRGRMGGTGSQFNLGDMTMTRCVVRSSNGYYGHSYIAGRNKEHATRAAQLDAMLQDQTYQQDLITNIIQPLANHLAEQKKRKADEVAQTKVNFFTLVRGED</sequence>
<keyword evidence="2" id="KW-1185">Reference proteome</keyword>
<keyword evidence="1" id="KW-0808">Transferase</keyword>
<evidence type="ECO:0000313" key="2">
    <source>
        <dbReference type="Proteomes" id="UP000092544"/>
    </source>
</evidence>
<proteinExistence type="predicted"/>